<protein>
    <recommendedName>
        <fullName evidence="3">Ferrous iron transport protein A</fullName>
    </recommendedName>
</protein>
<proteinExistence type="predicted"/>
<accession>A0ABV5T1A0</accession>
<name>A0ABV5T1A0_9MICO</name>
<organism evidence="1 2">
    <name type="scientific">Microbacterium terregens</name>
    <dbReference type="NCBI Taxonomy" id="69363"/>
    <lineage>
        <taxon>Bacteria</taxon>
        <taxon>Bacillati</taxon>
        <taxon>Actinomycetota</taxon>
        <taxon>Actinomycetes</taxon>
        <taxon>Micrococcales</taxon>
        <taxon>Microbacteriaceae</taxon>
        <taxon>Microbacterium</taxon>
    </lineage>
</organism>
<dbReference type="Proteomes" id="UP001589611">
    <property type="component" value="Unassembled WGS sequence"/>
</dbReference>
<keyword evidence="2" id="KW-1185">Reference proteome</keyword>
<dbReference type="RefSeq" id="WP_344713961.1">
    <property type="nucleotide sequence ID" value="NZ_BAAAWH010000001.1"/>
</dbReference>
<gene>
    <name evidence="1" type="ORF">ACFFPJ_04660</name>
</gene>
<reference evidence="1 2" key="1">
    <citation type="submission" date="2024-09" db="EMBL/GenBank/DDBJ databases">
        <authorList>
            <person name="Sun Q."/>
            <person name="Mori K."/>
        </authorList>
    </citation>
    <scope>NUCLEOTIDE SEQUENCE [LARGE SCALE GENOMIC DNA]</scope>
    <source>
        <strain evidence="1 2">JCM 1342</strain>
    </source>
</reference>
<sequence>MSRPQRGDSFELGEVGRRIYRACVGMPPDVTLQLIVGPETPLYDPRIPHGVRVQIVASDAQTLIRWRSAAAEGRA</sequence>
<evidence type="ECO:0000313" key="2">
    <source>
        <dbReference type="Proteomes" id="UP001589611"/>
    </source>
</evidence>
<evidence type="ECO:0008006" key="3">
    <source>
        <dbReference type="Google" id="ProtNLM"/>
    </source>
</evidence>
<comment type="caution">
    <text evidence="1">The sequence shown here is derived from an EMBL/GenBank/DDBJ whole genome shotgun (WGS) entry which is preliminary data.</text>
</comment>
<dbReference type="EMBL" id="JBHMBE010000002">
    <property type="protein sequence ID" value="MFB9645084.1"/>
    <property type="molecule type" value="Genomic_DNA"/>
</dbReference>
<evidence type="ECO:0000313" key="1">
    <source>
        <dbReference type="EMBL" id="MFB9645084.1"/>
    </source>
</evidence>